<dbReference type="PROSITE" id="PS51677">
    <property type="entry name" value="NODB"/>
    <property type="match status" value="1"/>
</dbReference>
<evidence type="ECO:0000313" key="4">
    <source>
        <dbReference type="Proteomes" id="UP001595530"/>
    </source>
</evidence>
<dbReference type="EC" id="3.-.-.-" evidence="3"/>
<feature type="signal peptide" evidence="1">
    <location>
        <begin position="1"/>
        <end position="32"/>
    </location>
</feature>
<feature type="chain" id="PRO_5047184643" evidence="1">
    <location>
        <begin position="33"/>
        <end position="304"/>
    </location>
</feature>
<dbReference type="EMBL" id="JBHRTP010000018">
    <property type="protein sequence ID" value="MFC3107747.1"/>
    <property type="molecule type" value="Genomic_DNA"/>
</dbReference>
<dbReference type="Pfam" id="PF01522">
    <property type="entry name" value="Polysacc_deac_1"/>
    <property type="match status" value="1"/>
</dbReference>
<protein>
    <submittedName>
        <fullName evidence="3">Polysaccharide deacetylase family protein</fullName>
        <ecNumber evidence="3">3.-.-.-</ecNumber>
    </submittedName>
</protein>
<evidence type="ECO:0000313" key="3">
    <source>
        <dbReference type="EMBL" id="MFC3107747.1"/>
    </source>
</evidence>
<accession>A0ABV7F1S0</accession>
<name>A0ABV7F1S0_9BURK</name>
<dbReference type="PANTHER" id="PTHR10587:SF125">
    <property type="entry name" value="POLYSACCHARIDE DEACETYLASE YHEN-RELATED"/>
    <property type="match status" value="1"/>
</dbReference>
<dbReference type="InterPro" id="IPR050248">
    <property type="entry name" value="Polysacc_deacetylase_ArnD"/>
</dbReference>
<organism evidence="3 4">
    <name type="scientific">Undibacterium arcticum</name>
    <dbReference type="NCBI Taxonomy" id="1762892"/>
    <lineage>
        <taxon>Bacteria</taxon>
        <taxon>Pseudomonadati</taxon>
        <taxon>Pseudomonadota</taxon>
        <taxon>Betaproteobacteria</taxon>
        <taxon>Burkholderiales</taxon>
        <taxon>Oxalobacteraceae</taxon>
        <taxon>Undibacterium</taxon>
    </lineage>
</organism>
<reference evidence="4" key="1">
    <citation type="journal article" date="2019" name="Int. J. Syst. Evol. Microbiol.">
        <title>The Global Catalogue of Microorganisms (GCM) 10K type strain sequencing project: providing services to taxonomists for standard genome sequencing and annotation.</title>
        <authorList>
            <consortium name="The Broad Institute Genomics Platform"/>
            <consortium name="The Broad Institute Genome Sequencing Center for Infectious Disease"/>
            <person name="Wu L."/>
            <person name="Ma J."/>
        </authorList>
    </citation>
    <scope>NUCLEOTIDE SEQUENCE [LARGE SCALE GENOMIC DNA]</scope>
    <source>
        <strain evidence="4">KCTC 42986</strain>
    </source>
</reference>
<keyword evidence="3" id="KW-0378">Hydrolase</keyword>
<dbReference type="Gene3D" id="3.20.20.370">
    <property type="entry name" value="Glycoside hydrolase/deacetylase"/>
    <property type="match status" value="1"/>
</dbReference>
<dbReference type="CDD" id="cd10917">
    <property type="entry name" value="CE4_NodB_like_6s_7s"/>
    <property type="match status" value="1"/>
</dbReference>
<dbReference type="InterPro" id="IPR002509">
    <property type="entry name" value="NODB_dom"/>
</dbReference>
<dbReference type="InterPro" id="IPR011330">
    <property type="entry name" value="Glyco_hydro/deAcase_b/a-brl"/>
</dbReference>
<proteinExistence type="predicted"/>
<comment type="caution">
    <text evidence="3">The sequence shown here is derived from an EMBL/GenBank/DDBJ whole genome shotgun (WGS) entry which is preliminary data.</text>
</comment>
<gene>
    <name evidence="3" type="ORF">ACFOFO_07195</name>
</gene>
<keyword evidence="4" id="KW-1185">Reference proteome</keyword>
<dbReference type="RefSeq" id="WP_390321428.1">
    <property type="nucleotide sequence ID" value="NZ_JBHRTP010000018.1"/>
</dbReference>
<keyword evidence="1" id="KW-0732">Signal</keyword>
<dbReference type="Proteomes" id="UP001595530">
    <property type="component" value="Unassembled WGS sequence"/>
</dbReference>
<evidence type="ECO:0000256" key="1">
    <source>
        <dbReference type="SAM" id="SignalP"/>
    </source>
</evidence>
<sequence>MFNSSRPALPQAYWRRCRLLLSLLPLLLTACASVPPVAPPAAAAQAGPPIRFLLTFDDGPSAREGWNPTSSILDDLAVNPIQPGIKALFFVQTRAVNGGGTVLGRSILRREQADGHLLGFHTATPRHSNHRTMEPQQFESSLQDGIADLSAITGVAPTLVRPPFWNYDARTFAIYQQHGLRVLLTTLSANDGKIYGFHASPTRRSNLLKHLAAQADAIRAGTLPQVDGVTPIVVTFHDVNDYTARHMQEYLQLLLDVAHELQLPVASKPFYDERAALERAALAGTVTDGSATPQLPGFWSWLWN</sequence>
<dbReference type="SUPFAM" id="SSF88713">
    <property type="entry name" value="Glycoside hydrolase/deacetylase"/>
    <property type="match status" value="1"/>
</dbReference>
<evidence type="ECO:0000259" key="2">
    <source>
        <dbReference type="PROSITE" id="PS51677"/>
    </source>
</evidence>
<dbReference type="PANTHER" id="PTHR10587">
    <property type="entry name" value="GLYCOSYL TRANSFERASE-RELATED"/>
    <property type="match status" value="1"/>
</dbReference>
<feature type="domain" description="NodB homology" evidence="2">
    <location>
        <begin position="50"/>
        <end position="262"/>
    </location>
</feature>
<dbReference type="GO" id="GO:0016787">
    <property type="term" value="F:hydrolase activity"/>
    <property type="evidence" value="ECO:0007669"/>
    <property type="project" value="UniProtKB-KW"/>
</dbReference>
<dbReference type="PROSITE" id="PS51257">
    <property type="entry name" value="PROKAR_LIPOPROTEIN"/>
    <property type="match status" value="1"/>
</dbReference>